<feature type="chain" id="PRO_5045386727" evidence="1">
    <location>
        <begin position="20"/>
        <end position="169"/>
    </location>
</feature>
<protein>
    <submittedName>
        <fullName evidence="2">Uncharacterized protein</fullName>
    </submittedName>
</protein>
<proteinExistence type="predicted"/>
<feature type="signal peptide" evidence="1">
    <location>
        <begin position="1"/>
        <end position="19"/>
    </location>
</feature>
<gene>
    <name evidence="2" type="ORF">NZD86_18110</name>
</gene>
<reference evidence="2" key="1">
    <citation type="submission" date="2022-08" db="EMBL/GenBank/DDBJ databases">
        <title>Alicyclobacillus dauci DSM2870, complete genome.</title>
        <authorList>
            <person name="Wang Q."/>
            <person name="Cai R."/>
            <person name="Wang Z."/>
        </authorList>
    </citation>
    <scope>NUCLEOTIDE SEQUENCE</scope>
    <source>
        <strain evidence="2">DSM 28700</strain>
    </source>
</reference>
<dbReference type="Proteomes" id="UP001164803">
    <property type="component" value="Chromosome"/>
</dbReference>
<keyword evidence="1" id="KW-0732">Signal</keyword>
<keyword evidence="3" id="KW-1185">Reference proteome</keyword>
<evidence type="ECO:0000313" key="3">
    <source>
        <dbReference type="Proteomes" id="UP001164803"/>
    </source>
</evidence>
<sequence length="169" mass="17785">MLIKVVSLVAMAAMAGVLAMTVPTTFQLAKMDTGLSSSLHSTTQLVSIESSIIQKNKSLHSLIQTAHLMKAQLQVTDSVTAKLETNINTINHLNQQTLEINQSISKGANTSAQNLADIAASMSALYSATSSLSKTLQSLNGIVQGDTNNLSQMRDATAQMNSNVPGVLG</sequence>
<accession>A0ABY6Z0A2</accession>
<evidence type="ECO:0000256" key="1">
    <source>
        <dbReference type="SAM" id="SignalP"/>
    </source>
</evidence>
<evidence type="ECO:0000313" key="2">
    <source>
        <dbReference type="EMBL" id="WAH36142.1"/>
    </source>
</evidence>
<organism evidence="2 3">
    <name type="scientific">Alicyclobacillus dauci</name>
    <dbReference type="NCBI Taxonomy" id="1475485"/>
    <lineage>
        <taxon>Bacteria</taxon>
        <taxon>Bacillati</taxon>
        <taxon>Bacillota</taxon>
        <taxon>Bacilli</taxon>
        <taxon>Bacillales</taxon>
        <taxon>Alicyclobacillaceae</taxon>
        <taxon>Alicyclobacillus</taxon>
    </lineage>
</organism>
<dbReference type="EMBL" id="CP104064">
    <property type="protein sequence ID" value="WAH36142.1"/>
    <property type="molecule type" value="Genomic_DNA"/>
</dbReference>
<dbReference type="RefSeq" id="WP_268043451.1">
    <property type="nucleotide sequence ID" value="NZ_CP104064.1"/>
</dbReference>
<name>A0ABY6Z0A2_9BACL</name>